<sequence>MTTTRRTVAVVGAGLAGTTAALGLLDAGFDVTLYSDRDRASLRDDVPATGTAVYFGKSRESDAQIIEDLYSAGPHSTGMSTRLYSGVGETRSAVLEFDPDFRYVAQGVDVRLRADDRLGRFLERGGRFEVDSVSVDDLDAIAAEHDLTLVATGKGGLSSLFPVDPDRTVYSEPQRTLLLVTLQGLGHDSDTWGYRSEAGGAHNLFNLHTEFGEAWLGPYLHKDAGPTWSFLGFAKPGSPWIERFEAVTDVHSARQAVVDLYRDYFPEDAPEVERLQVIESDPHSWLQGAVTPTVRRAVGRTANGHVVAAIGDTAIAFDPLAGQGAQNTAVQVAALVAAAREHSGDFTQEWLEEQFEKHWRTRGLAAAEVTRLFLGDPKYAVHAELVFPAAAVSEPVAAALFGLLSEPEPLLGLETREDILALIAAVSGEPAEDVLARFTPSGTFSASPRIEAAAVGADSV</sequence>
<keyword evidence="3" id="KW-1185">Reference proteome</keyword>
<dbReference type="Proteomes" id="UP000183263">
    <property type="component" value="Unassembled WGS sequence"/>
</dbReference>
<feature type="domain" description="Styrene monooxygenase StyA putative substrate binding" evidence="1">
    <location>
        <begin position="153"/>
        <end position="268"/>
    </location>
</feature>
<name>A0A1G8B731_9NOCA</name>
<dbReference type="InterPro" id="IPR041654">
    <property type="entry name" value="StyA_sbd"/>
</dbReference>
<evidence type="ECO:0000313" key="2">
    <source>
        <dbReference type="EMBL" id="SDH28951.1"/>
    </source>
</evidence>
<dbReference type="EMBL" id="FNDN01000001">
    <property type="protein sequence ID" value="SDH28951.1"/>
    <property type="molecule type" value="Genomic_DNA"/>
</dbReference>
<gene>
    <name evidence="2" type="ORF">SAMN05444695_101682</name>
</gene>
<dbReference type="AlphaFoldDB" id="A0A1G8B731"/>
<dbReference type="InterPro" id="IPR036188">
    <property type="entry name" value="FAD/NAD-bd_sf"/>
</dbReference>
<accession>A0A1G8B731</accession>
<reference evidence="2 3" key="1">
    <citation type="submission" date="2016-10" db="EMBL/GenBank/DDBJ databases">
        <authorList>
            <person name="de Groot N.N."/>
        </authorList>
    </citation>
    <scope>NUCLEOTIDE SEQUENCE [LARGE SCALE GENOMIC DNA]</scope>
    <source>
        <strain evidence="2 3">DSM 44892</strain>
    </source>
</reference>
<evidence type="ECO:0000313" key="3">
    <source>
        <dbReference type="Proteomes" id="UP000183263"/>
    </source>
</evidence>
<organism evidence="2 3">
    <name type="scientific">Rhodococcus triatomae</name>
    <dbReference type="NCBI Taxonomy" id="300028"/>
    <lineage>
        <taxon>Bacteria</taxon>
        <taxon>Bacillati</taxon>
        <taxon>Actinomycetota</taxon>
        <taxon>Actinomycetes</taxon>
        <taxon>Mycobacteriales</taxon>
        <taxon>Nocardiaceae</taxon>
        <taxon>Rhodococcus</taxon>
    </lineage>
</organism>
<evidence type="ECO:0000259" key="1">
    <source>
        <dbReference type="Pfam" id="PF17885"/>
    </source>
</evidence>
<dbReference type="Gene3D" id="3.50.50.60">
    <property type="entry name" value="FAD/NAD(P)-binding domain"/>
    <property type="match status" value="3"/>
</dbReference>
<dbReference type="RefSeq" id="WP_072736178.1">
    <property type="nucleotide sequence ID" value="NZ_CP048813.1"/>
</dbReference>
<proteinExistence type="predicted"/>
<protein>
    <submittedName>
        <fullName evidence="2">Dehydrogenase (Flavoprotein)</fullName>
    </submittedName>
</protein>
<dbReference type="SUPFAM" id="SSF51905">
    <property type="entry name" value="FAD/NAD(P)-binding domain"/>
    <property type="match status" value="1"/>
</dbReference>
<dbReference type="Pfam" id="PF17885">
    <property type="entry name" value="Smoa_sbd"/>
    <property type="match status" value="1"/>
</dbReference>
<dbReference type="OrthoDB" id="3414915at2"/>